<keyword evidence="1" id="KW-0472">Membrane</keyword>
<sequence>MRSEKLAEARALLKRPDTGILARLEQIARDEQSRARRLAEPSFPLVAAWAGALLALGAAAALAFSAAAVVRRRCGRVLAPAILAGGAGITLLAGLSAGLAVHTALALDGTRDDLAGTLRTGLAAGLGDASGVLDTAQKTVAGAGTPALSGSGWWNVAYIVLGGAVVCATVAGLVVRLVQDYPRRPVDWTWARRIGRAATRTRRRRRALALAAVLTVVAPVAVPLALPSDPVVTVLGTWTGQEAQRFRTLMEDHGIKVDYEGTPAQREVLLARVQAGDPPDIAIMPGIGELAGYGADQLLKPLDDALEGIDPERDYAGPWKPAGGKGATYWWPVNANLKSIVWRTPGQRGPAADLASWCLGLGEDGAAGWPGTDWIEDLLLQDAGPGPYTRWARGTVDWTDRHGPVRDAWRRWADFLATDRKHAADALTTDWRGPGALKKNGGDFREEKHCAYEHQGSFARGEDGATIEDSARLLPGGPHPRRGYEVSGDFAALFDDREPAQRALRVLFSQEVQQDWADEGTMYSAMTPVMEKIGGREGEDDTARAVYRRFRQNDVPRCLDASDVMRPMLRDAFHEAALKTVAAVAGDGSLSQAELDGILKGVQSVQNADTPTGDGESVNRKLVVCSGAL</sequence>
<feature type="transmembrane region" description="Helical" evidence="1">
    <location>
        <begin position="207"/>
        <end position="226"/>
    </location>
</feature>
<dbReference type="SUPFAM" id="SSF53850">
    <property type="entry name" value="Periplasmic binding protein-like II"/>
    <property type="match status" value="1"/>
</dbReference>
<protein>
    <submittedName>
        <fullName evidence="2">Extracellular solute-binding protein</fullName>
    </submittedName>
</protein>
<gene>
    <name evidence="2" type="ORF">IAG42_10010</name>
</gene>
<dbReference type="Proteomes" id="UP000516428">
    <property type="component" value="Chromosome"/>
</dbReference>
<dbReference type="AlphaFoldDB" id="A0A7H1BIS3"/>
<reference evidence="2 3" key="1">
    <citation type="submission" date="2020-09" db="EMBL/GenBank/DDBJ databases">
        <title>A novel species.</title>
        <authorList>
            <person name="Gao J."/>
        </authorList>
    </citation>
    <scope>NUCLEOTIDE SEQUENCE [LARGE SCALE GENOMIC DNA]</scope>
    <source>
        <strain evidence="2 3">CRXT-Y-14</strain>
    </source>
</reference>
<accession>A0A7H1BIS3</accession>
<evidence type="ECO:0000313" key="2">
    <source>
        <dbReference type="EMBL" id="QNS08628.1"/>
    </source>
</evidence>
<evidence type="ECO:0000256" key="1">
    <source>
        <dbReference type="SAM" id="Phobius"/>
    </source>
</evidence>
<keyword evidence="1" id="KW-1133">Transmembrane helix</keyword>
<feature type="transmembrane region" description="Helical" evidence="1">
    <location>
        <begin position="77"/>
        <end position="101"/>
    </location>
</feature>
<feature type="transmembrane region" description="Helical" evidence="1">
    <location>
        <begin position="46"/>
        <end position="70"/>
    </location>
</feature>
<dbReference type="KEGG" id="sxn:IAG42_10010"/>
<name>A0A7H1BIS3_9ACTN</name>
<dbReference type="Gene3D" id="3.40.190.10">
    <property type="entry name" value="Periplasmic binding protein-like II"/>
    <property type="match status" value="2"/>
</dbReference>
<keyword evidence="3" id="KW-1185">Reference proteome</keyword>
<organism evidence="2 3">
    <name type="scientific">Streptomyces xanthii</name>
    <dbReference type="NCBI Taxonomy" id="2768069"/>
    <lineage>
        <taxon>Bacteria</taxon>
        <taxon>Bacillati</taxon>
        <taxon>Actinomycetota</taxon>
        <taxon>Actinomycetes</taxon>
        <taxon>Kitasatosporales</taxon>
        <taxon>Streptomycetaceae</taxon>
        <taxon>Streptomyces</taxon>
    </lineage>
</organism>
<dbReference type="Pfam" id="PF01547">
    <property type="entry name" value="SBP_bac_1"/>
    <property type="match status" value="1"/>
</dbReference>
<dbReference type="EMBL" id="CP061281">
    <property type="protein sequence ID" value="QNS08628.1"/>
    <property type="molecule type" value="Genomic_DNA"/>
</dbReference>
<keyword evidence="1" id="KW-0812">Transmembrane</keyword>
<feature type="transmembrane region" description="Helical" evidence="1">
    <location>
        <begin position="156"/>
        <end position="175"/>
    </location>
</feature>
<dbReference type="InterPro" id="IPR006059">
    <property type="entry name" value="SBP"/>
</dbReference>
<proteinExistence type="predicted"/>
<evidence type="ECO:0000313" key="3">
    <source>
        <dbReference type="Proteomes" id="UP000516428"/>
    </source>
</evidence>